<sequence>MMIRRLLCVASVSALSAPPLKHVARWPPEGTDASARWSEGEAGPLGRGVDAWAESRFRAGLLKEVGGDDTYASGFEGIVEIANLFAKRGAEEARKAARRVLCSLFPDWPPSPEGGVGLLYWFDILFARPFPAFSAKLNAAATFAFGHWLMGPLELGDLEEERAEVGDGRGQLVLVRRCRFLEESRCASVCVNACKMPTQDFFNEDMGVPLRIEPDYETLECRFKFGLRPTEADEAEARSVACLATCPNNGRLLHLNCDKM</sequence>
<dbReference type="Proteomes" id="UP001230188">
    <property type="component" value="Unassembled WGS sequence"/>
</dbReference>
<keyword evidence="1" id="KW-0732">Signal</keyword>
<reference evidence="3" key="1">
    <citation type="submission" date="2023-01" db="EMBL/GenBank/DDBJ databases">
        <title>Metagenome sequencing of chrysophaentin producing Chrysophaeum taylorii.</title>
        <authorList>
            <person name="Davison J."/>
            <person name="Bewley C."/>
        </authorList>
    </citation>
    <scope>NUCLEOTIDE SEQUENCE</scope>
    <source>
        <strain evidence="3">NIES-1699</strain>
    </source>
</reference>
<gene>
    <name evidence="3" type="ORF">CTAYLR_010429</name>
</gene>
<feature type="signal peptide" evidence="1">
    <location>
        <begin position="1"/>
        <end position="16"/>
    </location>
</feature>
<dbReference type="GO" id="GO:0005506">
    <property type="term" value="F:iron ion binding"/>
    <property type="evidence" value="ECO:0007669"/>
    <property type="project" value="InterPro"/>
</dbReference>
<feature type="chain" id="PRO_5042150056" description="Beta-carotene isomerase D27-like C-terminal domain-containing protein" evidence="1">
    <location>
        <begin position="17"/>
        <end position="260"/>
    </location>
</feature>
<dbReference type="Pfam" id="PF13225">
    <property type="entry name" value="D27-like_C"/>
    <property type="match status" value="1"/>
</dbReference>
<dbReference type="PANTHER" id="PTHR33591">
    <property type="entry name" value="BETA-CAROTENE ISOMERASE D27"/>
    <property type="match status" value="1"/>
</dbReference>
<dbReference type="InterPro" id="IPR025114">
    <property type="entry name" value="D27-like_C"/>
</dbReference>
<evidence type="ECO:0000313" key="4">
    <source>
        <dbReference type="Proteomes" id="UP001230188"/>
    </source>
</evidence>
<dbReference type="EMBL" id="JAQMWT010000467">
    <property type="protein sequence ID" value="KAJ8600902.1"/>
    <property type="molecule type" value="Genomic_DNA"/>
</dbReference>
<name>A0AAD7U9Q7_9STRA</name>
<dbReference type="PANTHER" id="PTHR33591:SF2">
    <property type="entry name" value="BETA-CAROTENE ISOMERASE D27"/>
    <property type="match status" value="1"/>
</dbReference>
<evidence type="ECO:0000256" key="1">
    <source>
        <dbReference type="SAM" id="SignalP"/>
    </source>
</evidence>
<proteinExistence type="predicted"/>
<dbReference type="InterPro" id="IPR038938">
    <property type="entry name" value="D27-like"/>
</dbReference>
<feature type="domain" description="Beta-carotene isomerase D27-like C-terminal" evidence="2">
    <location>
        <begin position="148"/>
        <end position="233"/>
    </location>
</feature>
<protein>
    <recommendedName>
        <fullName evidence="2">Beta-carotene isomerase D27-like C-terminal domain-containing protein</fullName>
    </recommendedName>
</protein>
<organism evidence="3 4">
    <name type="scientific">Chrysophaeum taylorii</name>
    <dbReference type="NCBI Taxonomy" id="2483200"/>
    <lineage>
        <taxon>Eukaryota</taxon>
        <taxon>Sar</taxon>
        <taxon>Stramenopiles</taxon>
        <taxon>Ochrophyta</taxon>
        <taxon>Pelagophyceae</taxon>
        <taxon>Pelagomonadales</taxon>
        <taxon>Pelagomonadaceae</taxon>
        <taxon>Chrysophaeum</taxon>
    </lineage>
</organism>
<dbReference type="AlphaFoldDB" id="A0AAD7U9Q7"/>
<evidence type="ECO:0000313" key="3">
    <source>
        <dbReference type="EMBL" id="KAJ8600902.1"/>
    </source>
</evidence>
<evidence type="ECO:0000259" key="2">
    <source>
        <dbReference type="Pfam" id="PF13225"/>
    </source>
</evidence>
<keyword evidence="4" id="KW-1185">Reference proteome</keyword>
<accession>A0AAD7U9Q7</accession>
<comment type="caution">
    <text evidence="3">The sequence shown here is derived from an EMBL/GenBank/DDBJ whole genome shotgun (WGS) entry which is preliminary data.</text>
</comment>